<dbReference type="EMBL" id="WSZK01000015">
    <property type="protein sequence ID" value="MWG34258.1"/>
    <property type="molecule type" value="Genomic_DNA"/>
</dbReference>
<gene>
    <name evidence="3" type="ORF">GQS65_07105</name>
</gene>
<evidence type="ECO:0000256" key="1">
    <source>
        <dbReference type="SAM" id="MobiDB-lite"/>
    </source>
</evidence>
<dbReference type="PANTHER" id="PTHR37945:SF1">
    <property type="entry name" value="EXTRACELLULAR TUNGSTATE BINDING PROTEIN"/>
    <property type="match status" value="1"/>
</dbReference>
<dbReference type="Pfam" id="PF12849">
    <property type="entry name" value="PBP_like_2"/>
    <property type="match status" value="1"/>
</dbReference>
<proteinExistence type="predicted"/>
<dbReference type="OrthoDB" id="14917at2157"/>
<dbReference type="InterPro" id="IPR052738">
    <property type="entry name" value="ABC-Tungstate_binding"/>
</dbReference>
<organism evidence="3 4">
    <name type="scientific">Halomarina oriensis</name>
    <dbReference type="NCBI Taxonomy" id="671145"/>
    <lineage>
        <taxon>Archaea</taxon>
        <taxon>Methanobacteriati</taxon>
        <taxon>Methanobacteriota</taxon>
        <taxon>Stenosarchaea group</taxon>
        <taxon>Halobacteria</taxon>
        <taxon>Halobacteriales</taxon>
        <taxon>Natronomonadaceae</taxon>
        <taxon>Halomarina</taxon>
    </lineage>
</organism>
<protein>
    <submittedName>
        <fullName evidence="3">Solute-binding protein</fullName>
    </submittedName>
</protein>
<keyword evidence="4" id="KW-1185">Reference proteome</keyword>
<dbReference type="InterPro" id="IPR024370">
    <property type="entry name" value="PBP_domain"/>
</dbReference>
<dbReference type="AlphaFoldDB" id="A0A6B0GRF6"/>
<sequence length="355" mass="37134">MSDEQPRDWGATRRRLLQAAGAGSALVLAGCLGGDGGDEGENGTGDGSGNESGGGSSDTQSGGGAVGDGELVLATTTSTYDTGLLDALNPVFQDMYGITVRVISQGTGAAIETGRAGDADCILVHARNAEGQFISDGAGVNRRDVMFNDFVVVGPEDDPAGIDGMSSATEAFATIAEQEATFLSRGDDSGTNKKELIVWEEAGVEPSGSWYRESGQGMGDTLNQASQSGAYTLADRGTYLSQQDNIDLVIHVQGPLKDGPAILRNPYGVIPVNPAVHDNVNYQAAMAYVGFLTSPQGQSAIEEYTANGSQLFFPNALSEEPQFGQYVPQDWDGSTESMAAARFHHWVDTAVPEDF</sequence>
<evidence type="ECO:0000313" key="4">
    <source>
        <dbReference type="Proteomes" id="UP000451471"/>
    </source>
</evidence>
<feature type="compositionally biased region" description="Gly residues" evidence="1">
    <location>
        <begin position="42"/>
        <end position="67"/>
    </location>
</feature>
<feature type="region of interest" description="Disordered" evidence="1">
    <location>
        <begin position="33"/>
        <end position="68"/>
    </location>
</feature>
<dbReference type="SUPFAM" id="SSF53850">
    <property type="entry name" value="Periplasmic binding protein-like II"/>
    <property type="match status" value="1"/>
</dbReference>
<name>A0A6B0GRF6_9EURY</name>
<evidence type="ECO:0000313" key="3">
    <source>
        <dbReference type="EMBL" id="MWG34258.1"/>
    </source>
</evidence>
<dbReference type="PROSITE" id="PS51257">
    <property type="entry name" value="PROKAR_LIPOPROTEIN"/>
    <property type="match status" value="1"/>
</dbReference>
<comment type="caution">
    <text evidence="3">The sequence shown here is derived from an EMBL/GenBank/DDBJ whole genome shotgun (WGS) entry which is preliminary data.</text>
</comment>
<feature type="domain" description="PBP" evidence="2">
    <location>
        <begin position="68"/>
        <end position="295"/>
    </location>
</feature>
<dbReference type="Gene3D" id="3.40.190.10">
    <property type="entry name" value="Periplasmic binding protein-like II"/>
    <property type="match status" value="2"/>
</dbReference>
<evidence type="ECO:0000259" key="2">
    <source>
        <dbReference type="Pfam" id="PF12849"/>
    </source>
</evidence>
<dbReference type="RefSeq" id="WP_158203969.1">
    <property type="nucleotide sequence ID" value="NZ_WSZK01000015.1"/>
</dbReference>
<accession>A0A6B0GRF6</accession>
<dbReference type="PANTHER" id="PTHR37945">
    <property type="entry name" value="EXTRACELLULAR TUNGSTATE BINDING PROTEIN"/>
    <property type="match status" value="1"/>
</dbReference>
<reference evidence="3 4" key="1">
    <citation type="submission" date="2019-12" db="EMBL/GenBank/DDBJ databases">
        <title>Halocatena pleomorpha gen. nov. sp. nov., an extremely halophilic archaeon of family Halobacteriaceae isolated from saltpan soil.</title>
        <authorList>
            <person name="Pal Y."/>
            <person name="Verma A."/>
            <person name="Krishnamurthi S."/>
            <person name="Kumar P."/>
        </authorList>
    </citation>
    <scope>NUCLEOTIDE SEQUENCE [LARGE SCALE GENOMIC DNA]</scope>
    <source>
        <strain evidence="3 4">JCM 16495</strain>
    </source>
</reference>
<dbReference type="Proteomes" id="UP000451471">
    <property type="component" value="Unassembled WGS sequence"/>
</dbReference>